<evidence type="ECO:0000313" key="2">
    <source>
        <dbReference type="EMBL" id="EJP73364.1"/>
    </source>
</evidence>
<dbReference type="InterPro" id="IPR016187">
    <property type="entry name" value="CTDL_fold"/>
</dbReference>
<proteinExistence type="predicted"/>
<name>J4KSV5_9GAMM</name>
<reference evidence="2 3" key="1">
    <citation type="journal article" date="2012" name="ISME J.">
        <title>Genomic insights to SAR86, an abundant and uncultivated marine bacterial lineage.</title>
        <authorList>
            <person name="Dupont C.L."/>
            <person name="Rusch D.B."/>
            <person name="Yooseph S."/>
            <person name="Lombardo M.J."/>
            <person name="Richter R.A."/>
            <person name="Valas R."/>
            <person name="Novotny M."/>
            <person name="Yee-Greenbaum J."/>
            <person name="Selengut J.D."/>
            <person name="Haft D.H."/>
            <person name="Halpern A.L."/>
            <person name="Lasken R.S."/>
            <person name="Nealson K."/>
            <person name="Friedman R."/>
            <person name="Venter J.C."/>
        </authorList>
    </citation>
    <scope>NUCLEOTIDE SEQUENCE [LARGE SCALE GENOMIC DNA]</scope>
</reference>
<dbReference type="SUPFAM" id="SSF56436">
    <property type="entry name" value="C-type lectin-like"/>
    <property type="match status" value="1"/>
</dbReference>
<dbReference type="EMBL" id="JH611166">
    <property type="protein sequence ID" value="EJP73364.1"/>
    <property type="molecule type" value="Genomic_DNA"/>
</dbReference>
<protein>
    <submittedName>
        <fullName evidence="2">Uncharacterized protein</fullName>
    </submittedName>
</protein>
<accession>J4KSV5</accession>
<feature type="compositionally biased region" description="Polar residues" evidence="1">
    <location>
        <begin position="425"/>
        <end position="435"/>
    </location>
</feature>
<evidence type="ECO:0000313" key="3">
    <source>
        <dbReference type="Proteomes" id="UP000010116"/>
    </source>
</evidence>
<dbReference type="Proteomes" id="UP000010116">
    <property type="component" value="Unassembled WGS sequence"/>
</dbReference>
<dbReference type="HOGENOM" id="CLU_615219_0_0_6"/>
<gene>
    <name evidence="2" type="ORF">NT02SARS_1687</name>
</gene>
<evidence type="ECO:0000256" key="1">
    <source>
        <dbReference type="SAM" id="MobiDB-lite"/>
    </source>
</evidence>
<sequence>MDNPQYGTISIWGLQLEKSYKPTMYVLNDGTDKYDDPKEEIKIFKQNKYTFKWGSFNENYNDSSSYPKVSLGLRSNRNFSSQFLARRATDKSPAIIEYPGIITSLDGGPSKESLKAQDWVLNNFVNNSHKTNTNNYITHYMDSNDKWYTYNQDNGLYIGYEIESQYYQNSSNNNYIWNNNSSDRYMGEYNGTKYWWTYSFVAPTFAQTYNRLVDLDSQTHSYALPNPKMFFIQYETQAEFSYVSGRENIGTGMWIGLVKERDLSGNIINYRWLGPQDKPILLGHYNGHSYFFIRQLKTSDDHTTYANNLGAYLFNPNSNGEFSFIQEKLLETENWSVPININSWNTSDAKYMDQAFVGIQYNSEGYSTYKLSEFDQTSQDAQLNFDYGIGSLAPGQTITLVFSKTILDSEMDLGGYSNSLTVTANNGVSQASDDPNTTEEDDRWR</sequence>
<dbReference type="AlphaFoldDB" id="J4KSV5"/>
<feature type="region of interest" description="Disordered" evidence="1">
    <location>
        <begin position="425"/>
        <end position="445"/>
    </location>
</feature>
<organism evidence="2 3">
    <name type="scientific">SAR86 cluster bacterium SAR86B</name>
    <dbReference type="NCBI Taxonomy" id="1123867"/>
    <lineage>
        <taxon>Bacteria</taxon>
        <taxon>Pseudomonadati</taxon>
        <taxon>Pseudomonadota</taxon>
        <taxon>Gammaproteobacteria</taxon>
        <taxon>SAR86 cluster</taxon>
    </lineage>
</organism>
<feature type="compositionally biased region" description="Acidic residues" evidence="1">
    <location>
        <begin position="436"/>
        <end position="445"/>
    </location>
</feature>